<protein>
    <submittedName>
        <fullName evidence="2">Uncharacterized protein</fullName>
    </submittedName>
</protein>
<comment type="caution">
    <text evidence="2">The sequence shown here is derived from an EMBL/GenBank/DDBJ whole genome shotgun (WGS) entry which is preliminary data.</text>
</comment>
<feature type="region of interest" description="Disordered" evidence="1">
    <location>
        <begin position="21"/>
        <end position="41"/>
    </location>
</feature>
<organism evidence="2 3">
    <name type="scientific">Portunus trituberculatus</name>
    <name type="common">Swimming crab</name>
    <name type="synonym">Neptunus trituberculatus</name>
    <dbReference type="NCBI Taxonomy" id="210409"/>
    <lineage>
        <taxon>Eukaryota</taxon>
        <taxon>Metazoa</taxon>
        <taxon>Ecdysozoa</taxon>
        <taxon>Arthropoda</taxon>
        <taxon>Crustacea</taxon>
        <taxon>Multicrustacea</taxon>
        <taxon>Malacostraca</taxon>
        <taxon>Eumalacostraca</taxon>
        <taxon>Eucarida</taxon>
        <taxon>Decapoda</taxon>
        <taxon>Pleocyemata</taxon>
        <taxon>Brachyura</taxon>
        <taxon>Eubrachyura</taxon>
        <taxon>Portunoidea</taxon>
        <taxon>Portunidae</taxon>
        <taxon>Portuninae</taxon>
        <taxon>Portunus</taxon>
    </lineage>
</organism>
<gene>
    <name evidence="2" type="ORF">E2C01_089772</name>
</gene>
<evidence type="ECO:0000313" key="3">
    <source>
        <dbReference type="Proteomes" id="UP000324222"/>
    </source>
</evidence>
<name>A0A5B7JQI7_PORTR</name>
<sequence length="55" mass="5953">MPPLAPSLRPLLQRFLSRPSFPSLSDRHPALPPSRSSLPGSSKSLLVFVTIGIVM</sequence>
<dbReference type="AlphaFoldDB" id="A0A5B7JQI7"/>
<proteinExistence type="predicted"/>
<accession>A0A5B7JQI7</accession>
<evidence type="ECO:0000313" key="2">
    <source>
        <dbReference type="EMBL" id="MPC94594.1"/>
    </source>
</evidence>
<keyword evidence="3" id="KW-1185">Reference proteome</keyword>
<dbReference type="Proteomes" id="UP000324222">
    <property type="component" value="Unassembled WGS sequence"/>
</dbReference>
<dbReference type="EMBL" id="VSRR010099237">
    <property type="protein sequence ID" value="MPC94594.1"/>
    <property type="molecule type" value="Genomic_DNA"/>
</dbReference>
<evidence type="ECO:0000256" key="1">
    <source>
        <dbReference type="SAM" id="MobiDB-lite"/>
    </source>
</evidence>
<reference evidence="2 3" key="1">
    <citation type="submission" date="2019-05" db="EMBL/GenBank/DDBJ databases">
        <title>Another draft genome of Portunus trituberculatus and its Hox gene families provides insights of decapod evolution.</title>
        <authorList>
            <person name="Jeong J.-H."/>
            <person name="Song I."/>
            <person name="Kim S."/>
            <person name="Choi T."/>
            <person name="Kim D."/>
            <person name="Ryu S."/>
            <person name="Kim W."/>
        </authorList>
    </citation>
    <scope>NUCLEOTIDE SEQUENCE [LARGE SCALE GENOMIC DNA]</scope>
    <source>
        <tissue evidence="2">Muscle</tissue>
    </source>
</reference>